<name>A0A6J5SUN9_9CAUD</name>
<sequence>MKTKDELIAAANRFKKEVDEILGFKTDLSVNIGDVPHDLVCVLSGVHLDEYHSYDLTTDAQKLSVSLLSDKMPF</sequence>
<dbReference type="EMBL" id="LR797468">
    <property type="protein sequence ID" value="CAB4218776.1"/>
    <property type="molecule type" value="Genomic_DNA"/>
</dbReference>
<reference evidence="1" key="1">
    <citation type="submission" date="2020-05" db="EMBL/GenBank/DDBJ databases">
        <authorList>
            <person name="Chiriac C."/>
            <person name="Salcher M."/>
            <person name="Ghai R."/>
            <person name="Kavagutti S V."/>
        </authorList>
    </citation>
    <scope>NUCLEOTIDE SEQUENCE</scope>
</reference>
<protein>
    <submittedName>
        <fullName evidence="1">Uncharacterized protein</fullName>
    </submittedName>
</protein>
<gene>
    <name evidence="1" type="ORF">UFOVP1605_47</name>
</gene>
<organism evidence="1">
    <name type="scientific">uncultured Caudovirales phage</name>
    <dbReference type="NCBI Taxonomy" id="2100421"/>
    <lineage>
        <taxon>Viruses</taxon>
        <taxon>Duplodnaviria</taxon>
        <taxon>Heunggongvirae</taxon>
        <taxon>Uroviricota</taxon>
        <taxon>Caudoviricetes</taxon>
        <taxon>Peduoviridae</taxon>
        <taxon>Maltschvirus</taxon>
        <taxon>Maltschvirus maltsch</taxon>
    </lineage>
</organism>
<accession>A0A6J5SUN9</accession>
<proteinExistence type="predicted"/>
<evidence type="ECO:0000313" key="1">
    <source>
        <dbReference type="EMBL" id="CAB4218776.1"/>
    </source>
</evidence>